<keyword evidence="3" id="KW-0949">S-adenosyl-L-methionine</keyword>
<protein>
    <submittedName>
        <fullName evidence="5">O-methyltransferase</fullName>
    </submittedName>
</protein>
<sequence length="269" mass="29349">MRASMCTLRGQWSLNTPEADKFLVRGRPDYIGGLSGFYNLNWHATLNTAESIRSGKPQAKIDYHTLPEEELLRFFRRQVHSSLRGGKEIAEKLDFSEFEKLLDVGGGTGGVSIAICNKYPQIKATVADLPQVAQLAERFIAEAGMSDRISVSATDLCLNSPEGKYDVAILRAFIQTLSKEQAQMSLKCISQSLVPGGRILIFGSVLDNSCLAPSASLAFGLASLNVYDYGKAYTEKEYQEMLVNAGFTDITVGHDALVDGMGIVSAKKH</sequence>
<dbReference type="KEGG" id="dgi:Desgi_0221"/>
<dbReference type="PANTHER" id="PTHR43712:SF2">
    <property type="entry name" value="O-METHYLTRANSFERASE CICE"/>
    <property type="match status" value="1"/>
</dbReference>
<accession>R4KH13</accession>
<dbReference type="GO" id="GO:0008171">
    <property type="term" value="F:O-methyltransferase activity"/>
    <property type="evidence" value="ECO:0007669"/>
    <property type="project" value="InterPro"/>
</dbReference>
<dbReference type="PROSITE" id="PS51683">
    <property type="entry name" value="SAM_OMT_II"/>
    <property type="match status" value="1"/>
</dbReference>
<dbReference type="STRING" id="767817.Desgi_0221"/>
<evidence type="ECO:0000259" key="4">
    <source>
        <dbReference type="Pfam" id="PF00891"/>
    </source>
</evidence>
<dbReference type="Proteomes" id="UP000013520">
    <property type="component" value="Chromosome"/>
</dbReference>
<dbReference type="InterPro" id="IPR016461">
    <property type="entry name" value="COMT-like"/>
</dbReference>
<proteinExistence type="predicted"/>
<dbReference type="HOGENOM" id="CLU_005533_4_1_9"/>
<dbReference type="AlphaFoldDB" id="R4KH13"/>
<evidence type="ECO:0000256" key="3">
    <source>
        <dbReference type="ARBA" id="ARBA00022691"/>
    </source>
</evidence>
<keyword evidence="1 5" id="KW-0489">Methyltransferase</keyword>
<evidence type="ECO:0000256" key="1">
    <source>
        <dbReference type="ARBA" id="ARBA00022603"/>
    </source>
</evidence>
<dbReference type="eggNOG" id="COG2226">
    <property type="taxonomic scope" value="Bacteria"/>
</dbReference>
<dbReference type="InterPro" id="IPR029063">
    <property type="entry name" value="SAM-dependent_MTases_sf"/>
</dbReference>
<name>R4KH13_9FIRM</name>
<dbReference type="PANTHER" id="PTHR43712">
    <property type="entry name" value="PUTATIVE (AFU_ORTHOLOGUE AFUA_4G14580)-RELATED"/>
    <property type="match status" value="1"/>
</dbReference>
<keyword evidence="6" id="KW-1185">Reference proteome</keyword>
<dbReference type="InterPro" id="IPR001077">
    <property type="entry name" value="COMT_C"/>
</dbReference>
<dbReference type="GO" id="GO:0032259">
    <property type="term" value="P:methylation"/>
    <property type="evidence" value="ECO:0007669"/>
    <property type="project" value="UniProtKB-KW"/>
</dbReference>
<dbReference type="Pfam" id="PF00891">
    <property type="entry name" value="Methyltransf_2"/>
    <property type="match status" value="1"/>
</dbReference>
<dbReference type="CDD" id="cd02440">
    <property type="entry name" value="AdoMet_MTases"/>
    <property type="match status" value="1"/>
</dbReference>
<dbReference type="SUPFAM" id="SSF53335">
    <property type="entry name" value="S-adenosyl-L-methionine-dependent methyltransferases"/>
    <property type="match status" value="1"/>
</dbReference>
<dbReference type="Gene3D" id="3.40.50.150">
    <property type="entry name" value="Vaccinia Virus protein VP39"/>
    <property type="match status" value="1"/>
</dbReference>
<organism evidence="5 6">
    <name type="scientific">Desulfoscipio gibsoniae DSM 7213</name>
    <dbReference type="NCBI Taxonomy" id="767817"/>
    <lineage>
        <taxon>Bacteria</taxon>
        <taxon>Bacillati</taxon>
        <taxon>Bacillota</taxon>
        <taxon>Clostridia</taxon>
        <taxon>Eubacteriales</taxon>
        <taxon>Desulfallaceae</taxon>
        <taxon>Desulfoscipio</taxon>
    </lineage>
</organism>
<evidence type="ECO:0000313" key="6">
    <source>
        <dbReference type="Proteomes" id="UP000013520"/>
    </source>
</evidence>
<dbReference type="EMBL" id="CP003273">
    <property type="protein sequence ID" value="AGK99819.1"/>
    <property type="molecule type" value="Genomic_DNA"/>
</dbReference>
<feature type="domain" description="O-methyltransferase C-terminal" evidence="4">
    <location>
        <begin position="66"/>
        <end position="247"/>
    </location>
</feature>
<evidence type="ECO:0000313" key="5">
    <source>
        <dbReference type="EMBL" id="AGK99819.1"/>
    </source>
</evidence>
<keyword evidence="2 5" id="KW-0808">Transferase</keyword>
<evidence type="ECO:0000256" key="2">
    <source>
        <dbReference type="ARBA" id="ARBA00022679"/>
    </source>
</evidence>
<gene>
    <name evidence="5" type="ORF">Desgi_0221</name>
</gene>
<reference evidence="5 6" key="1">
    <citation type="submission" date="2012-01" db="EMBL/GenBank/DDBJ databases">
        <title>Complete sequence of Desulfotomaculum gibsoniae DSM 7213.</title>
        <authorList>
            <consortium name="US DOE Joint Genome Institute"/>
            <person name="Lucas S."/>
            <person name="Han J."/>
            <person name="Lapidus A."/>
            <person name="Cheng J.-F."/>
            <person name="Goodwin L."/>
            <person name="Pitluck S."/>
            <person name="Peters L."/>
            <person name="Ovchinnikova G."/>
            <person name="Teshima H."/>
            <person name="Detter J.C."/>
            <person name="Han C."/>
            <person name="Tapia R."/>
            <person name="Land M."/>
            <person name="Hauser L."/>
            <person name="Kyrpides N."/>
            <person name="Ivanova N."/>
            <person name="Pagani I."/>
            <person name="Parshina S."/>
            <person name="Plugge C."/>
            <person name="Muyzer G."/>
            <person name="Kuever J."/>
            <person name="Ivanova A."/>
            <person name="Nazina T."/>
            <person name="Klenk H.-P."/>
            <person name="Brambilla E."/>
            <person name="Spring S."/>
            <person name="Stams A.F."/>
            <person name="Woyke T."/>
        </authorList>
    </citation>
    <scope>NUCLEOTIDE SEQUENCE [LARGE SCALE GENOMIC DNA]</scope>
    <source>
        <strain evidence="5 6">DSM 7213</strain>
    </source>
</reference>